<keyword evidence="2 3" id="KW-0378">Hydrolase</keyword>
<evidence type="ECO:0000313" key="4">
    <source>
        <dbReference type="EMBL" id="PXX38018.1"/>
    </source>
</evidence>
<dbReference type="Proteomes" id="UP000248395">
    <property type="component" value="Unassembled WGS sequence"/>
</dbReference>
<comment type="catalytic activity">
    <reaction evidence="3">
        <text>L-glutaminyl-[protein] + H2O = L-glutamyl-[protein] + NH4(+)</text>
        <dbReference type="Rhea" id="RHEA:16441"/>
        <dbReference type="Rhea" id="RHEA-COMP:10207"/>
        <dbReference type="Rhea" id="RHEA-COMP:10208"/>
        <dbReference type="ChEBI" id="CHEBI:15377"/>
        <dbReference type="ChEBI" id="CHEBI:28938"/>
        <dbReference type="ChEBI" id="CHEBI:29973"/>
        <dbReference type="ChEBI" id="CHEBI:30011"/>
        <dbReference type="EC" id="3.5.1.44"/>
    </reaction>
</comment>
<sequence length="201" mass="22637">MTYSDRPSERLYFDRQFQIDAIKILPGEYFATRQPLMLTTLLGSCVAVCLMDRQARVHGMNHFLLPQGSDWHSQTSVPARFGVNAMELLITDMQKLGAQRHRLEAKVFGAGNVLEGMSVVNIGEQNSEFIRAYLKSEGIPLLAEDLLGSFARKVYFFPDEGRVLVHKLKGSRTLASKEAAYRQRLDRQTATQPGGDIDLFI</sequence>
<reference evidence="4 5" key="1">
    <citation type="submission" date="2018-05" db="EMBL/GenBank/DDBJ databases">
        <title>Genomic Encyclopedia of Type Strains, Phase IV (KMG-IV): sequencing the most valuable type-strain genomes for metagenomic binning, comparative biology and taxonomic classification.</title>
        <authorList>
            <person name="Goeker M."/>
        </authorList>
    </citation>
    <scope>NUCLEOTIDE SEQUENCE [LARGE SCALE GENOMIC DNA]</scope>
    <source>
        <strain evidence="4 5">DSM 25134</strain>
    </source>
</reference>
<dbReference type="SUPFAM" id="SSF64438">
    <property type="entry name" value="CNF1/YfiH-like putative cysteine hydrolases"/>
    <property type="match status" value="1"/>
</dbReference>
<dbReference type="NCBIfam" id="NF010013">
    <property type="entry name" value="PRK13487.1"/>
    <property type="match status" value="1"/>
</dbReference>
<keyword evidence="5" id="KW-1185">Reference proteome</keyword>
<dbReference type="RefSeq" id="WP_059287188.1">
    <property type="nucleotide sequence ID" value="NZ_LNQU01000162.1"/>
</dbReference>
<dbReference type="InterPro" id="IPR038592">
    <property type="entry name" value="CheD-like_sf"/>
</dbReference>
<comment type="similarity">
    <text evidence="3">Belongs to the CheD family.</text>
</comment>
<dbReference type="EMBL" id="QJKC01000038">
    <property type="protein sequence ID" value="PXX38018.1"/>
    <property type="molecule type" value="Genomic_DNA"/>
</dbReference>
<proteinExistence type="inferred from homology"/>
<comment type="caution">
    <text evidence="4">The sequence shown here is derived from an EMBL/GenBank/DDBJ whole genome shotgun (WGS) entry which is preliminary data.</text>
</comment>
<dbReference type="InterPro" id="IPR005659">
    <property type="entry name" value="Chemorcpt_Glu_NH3ase_CheD"/>
</dbReference>
<dbReference type="OrthoDB" id="9807202at2"/>
<evidence type="ECO:0000256" key="1">
    <source>
        <dbReference type="ARBA" id="ARBA00022500"/>
    </source>
</evidence>
<accession>A0A318J284</accession>
<dbReference type="Gene3D" id="3.30.1330.200">
    <property type="match status" value="1"/>
</dbReference>
<dbReference type="InterPro" id="IPR011324">
    <property type="entry name" value="Cytotoxic_necrot_fac-like_cat"/>
</dbReference>
<dbReference type="GO" id="GO:0050568">
    <property type="term" value="F:protein-glutamine glutaminase activity"/>
    <property type="evidence" value="ECO:0007669"/>
    <property type="project" value="UniProtKB-UniRule"/>
</dbReference>
<dbReference type="HAMAP" id="MF_01440">
    <property type="entry name" value="CheD"/>
    <property type="match status" value="1"/>
</dbReference>
<dbReference type="CDD" id="cd16352">
    <property type="entry name" value="CheD"/>
    <property type="match status" value="1"/>
</dbReference>
<organism evidence="4 5">
    <name type="scientific">Aquitalea magnusonii</name>
    <dbReference type="NCBI Taxonomy" id="332411"/>
    <lineage>
        <taxon>Bacteria</taxon>
        <taxon>Pseudomonadati</taxon>
        <taxon>Pseudomonadota</taxon>
        <taxon>Betaproteobacteria</taxon>
        <taxon>Neisseriales</taxon>
        <taxon>Chromobacteriaceae</taxon>
        <taxon>Aquitalea</taxon>
    </lineage>
</organism>
<evidence type="ECO:0000256" key="2">
    <source>
        <dbReference type="ARBA" id="ARBA00022801"/>
    </source>
</evidence>
<dbReference type="PANTHER" id="PTHR35147">
    <property type="entry name" value="CHEMORECEPTOR GLUTAMINE DEAMIDASE CHED-RELATED"/>
    <property type="match status" value="1"/>
</dbReference>
<dbReference type="PANTHER" id="PTHR35147:SF2">
    <property type="entry name" value="CHEMORECEPTOR GLUTAMINE DEAMIDASE CHED-RELATED"/>
    <property type="match status" value="1"/>
</dbReference>
<comment type="function">
    <text evidence="3">Probably deamidates glutamine residues to glutamate on methyl-accepting chemotaxis receptors (MCPs), playing an important role in chemotaxis.</text>
</comment>
<evidence type="ECO:0000313" key="5">
    <source>
        <dbReference type="Proteomes" id="UP000248395"/>
    </source>
</evidence>
<protein>
    <recommendedName>
        <fullName evidence="3">Probable chemoreceptor glutamine deamidase CheD</fullName>
        <ecNumber evidence="3">3.5.1.44</ecNumber>
    </recommendedName>
</protein>
<dbReference type="Pfam" id="PF03975">
    <property type="entry name" value="CheD"/>
    <property type="match status" value="1"/>
</dbReference>
<gene>
    <name evidence="3" type="primary">cheD</name>
    <name evidence="4" type="ORF">DFR38_13811</name>
</gene>
<keyword evidence="1 3" id="KW-0145">Chemotaxis</keyword>
<dbReference type="AlphaFoldDB" id="A0A318J284"/>
<dbReference type="EC" id="3.5.1.44" evidence="3"/>
<evidence type="ECO:0000256" key="3">
    <source>
        <dbReference type="HAMAP-Rule" id="MF_01440"/>
    </source>
</evidence>
<name>A0A318J284_9NEIS</name>
<dbReference type="GO" id="GO:0006935">
    <property type="term" value="P:chemotaxis"/>
    <property type="evidence" value="ECO:0007669"/>
    <property type="project" value="UniProtKB-UniRule"/>
</dbReference>